<feature type="compositionally biased region" description="Pro residues" evidence="4">
    <location>
        <begin position="456"/>
        <end position="476"/>
    </location>
</feature>
<feature type="compositionally biased region" description="Low complexity" evidence="4">
    <location>
        <begin position="411"/>
        <end position="425"/>
    </location>
</feature>
<evidence type="ECO:0000313" key="6">
    <source>
        <dbReference type="EMBL" id="ORY00393.1"/>
    </source>
</evidence>
<feature type="compositionally biased region" description="Low complexity" evidence="4">
    <location>
        <begin position="441"/>
        <end position="451"/>
    </location>
</feature>
<evidence type="ECO:0000259" key="5">
    <source>
        <dbReference type="PROSITE" id="PS50014"/>
    </source>
</evidence>
<feature type="compositionally biased region" description="Acidic residues" evidence="4">
    <location>
        <begin position="1013"/>
        <end position="1022"/>
    </location>
</feature>
<dbReference type="InterPro" id="IPR001487">
    <property type="entry name" value="Bromodomain"/>
</dbReference>
<dbReference type="STRING" id="1231657.A0A1Y1YQU1"/>
<dbReference type="Gene3D" id="1.20.920.10">
    <property type="entry name" value="Bromodomain-like"/>
    <property type="match status" value="1"/>
</dbReference>
<dbReference type="InterPro" id="IPR036427">
    <property type="entry name" value="Bromodomain-like_sf"/>
</dbReference>
<dbReference type="Pfam" id="PF00439">
    <property type="entry name" value="Bromodomain"/>
    <property type="match status" value="1"/>
</dbReference>
<dbReference type="GO" id="GO:0006325">
    <property type="term" value="P:chromatin organization"/>
    <property type="evidence" value="ECO:0007669"/>
    <property type="project" value="UniProtKB-ARBA"/>
</dbReference>
<sequence length="1031" mass="111629">MHRCVVHGSIHSATLGAPARVSRTDRTVQYSSCLPSSHRRPAAPAADLRGHVTAPSVRPAPPSAARAHWPVLARLDRRKQQPVAESHLRPSRKRHHDAHPPFHQTRPPHVTQTPLLQSPQASAVLAPLLPPSRRPRAPAVQRSRGMNTSLTAYTHLESLLLFQSLAAYGVDPSVFSRISGLLKKNPHITAHERFESGRLSPDALRNFFLHILKEEIRSERHDAALDGAGQNGEVKGSRKRKAPSPSLPTVQEAAQHTHLIPGLVAKLYGRYRIAITNQIREEEYKYERLEKELHEIERGEWDSRLKEKLNGQSPTPRAPSLPKKPPLLPQNQLPPSPIPQFAAPDGSRAIPSPSNTRGLESPEPARPVLLKPRSPQNGQKPVERPPADVPNPSHHEQQVAPDQRGPIPTHQPLQAQVPLPQQVRPTQHPAPAPRFPPPQPANAAYNASPPNTHRSPYPPQGPPPQNQTASGPPPPLASVAPSLPQPPHQQGSGLVPPPAGVQHPPQSVQQYGANGVPQYNHSGAPQFSPTHQRFPIPYPPGPQSPGVHTPQQQRSYYAPYPGQPPYPPAHNPQMGQPPPPGGYMLPPFQVSPQDPSRAHQIPTPAPHFPQVSTPANNRQSVPLTKMGSPTSSSTRPSFPPLGPGFMQALAAYSTPRSVRTPRSSFGTPKSAKTAWKLSVKQVASSSASRPSVSPIDDVPPPAESPKQAQAKPKATRKSRTKAKGKEKESEIVSVEEPVPVTESEGRQGRGARRAATRRVRPGSIASSQAGTSVRERSRSQSIVSHTETIAADTESQAGYRVKSEPGTSIDAIEEGLTATPSHAPTRRRGGTLQSLQINKRKRPAEETPTAELEDLGTRTVIAPRHFSRMSNPIMNDIGSHKHASTFTTAVKAKDAEGYYDIIKRPTDLKSIQKAITSGAKAVIAASSDTPTGSPGGGGGIVEIPLTIEVMPPKAIVNSAQLEKELMRMFVNAVMFNSGEDGVVEDAKEMSESVERSVSNWRSAERSSGRLEVEDTPVPDEDAPTASKRRKL</sequence>
<dbReference type="PANTHER" id="PTHR15398:SF4">
    <property type="entry name" value="BROMODOMAIN-CONTAINING PROTEIN 8 ISOFORM X1"/>
    <property type="match status" value="1"/>
</dbReference>
<feature type="compositionally biased region" description="Low complexity" evidence="4">
    <location>
        <begin position="653"/>
        <end position="664"/>
    </location>
</feature>
<evidence type="ECO:0000256" key="2">
    <source>
        <dbReference type="PROSITE-ProRule" id="PRU00035"/>
    </source>
</evidence>
<feature type="compositionally biased region" description="Pro residues" evidence="4">
    <location>
        <begin position="428"/>
        <end position="440"/>
    </location>
</feature>
<feature type="compositionally biased region" description="Basic residues" evidence="4">
    <location>
        <begin position="713"/>
        <end position="722"/>
    </location>
</feature>
<evidence type="ECO:0000256" key="1">
    <source>
        <dbReference type="ARBA" id="ARBA00023117"/>
    </source>
</evidence>
<feature type="compositionally biased region" description="Low complexity" evidence="4">
    <location>
        <begin position="731"/>
        <end position="742"/>
    </location>
</feature>
<gene>
    <name evidence="6" type="ORF">BCR34DRAFT_592597</name>
</gene>
<feature type="compositionally biased region" description="Basic and acidic residues" evidence="4">
    <location>
        <begin position="1002"/>
        <end position="1012"/>
    </location>
</feature>
<dbReference type="PANTHER" id="PTHR15398">
    <property type="entry name" value="BROMODOMAIN-CONTAINING PROTEIN 8"/>
    <property type="match status" value="1"/>
</dbReference>
<feature type="compositionally biased region" description="Basic residues" evidence="4">
    <location>
        <begin position="749"/>
        <end position="760"/>
    </location>
</feature>
<feature type="compositionally biased region" description="Pro residues" evidence="4">
    <location>
        <begin position="561"/>
        <end position="581"/>
    </location>
</feature>
<evidence type="ECO:0000313" key="7">
    <source>
        <dbReference type="Proteomes" id="UP000193144"/>
    </source>
</evidence>
<name>A0A1Y1YQU1_9PLEO</name>
<dbReference type="AlphaFoldDB" id="A0A1Y1YQU1"/>
<feature type="region of interest" description="Disordered" evidence="4">
    <location>
        <begin position="819"/>
        <end position="851"/>
    </location>
</feature>
<dbReference type="GO" id="GO:0035267">
    <property type="term" value="C:NuA4 histone acetyltransferase complex"/>
    <property type="evidence" value="ECO:0007669"/>
    <property type="project" value="TreeGrafter"/>
</dbReference>
<feature type="region of interest" description="Disordered" evidence="4">
    <location>
        <begin position="76"/>
        <end position="109"/>
    </location>
</feature>
<accession>A0A1Y1YQU1</accession>
<dbReference type="OrthoDB" id="21449at2759"/>
<feature type="compositionally biased region" description="Pro residues" evidence="4">
    <location>
        <begin position="316"/>
        <end position="338"/>
    </location>
</feature>
<evidence type="ECO:0000256" key="4">
    <source>
        <dbReference type="SAM" id="MobiDB-lite"/>
    </source>
</evidence>
<dbReference type="Proteomes" id="UP000193144">
    <property type="component" value="Unassembled WGS sequence"/>
</dbReference>
<feature type="region of interest" description="Disordered" evidence="4">
    <location>
        <begin position="984"/>
        <end position="1031"/>
    </location>
</feature>
<comment type="caution">
    <text evidence="6">The sequence shown here is derived from an EMBL/GenBank/DDBJ whole genome shotgun (WGS) entry which is preliminary data.</text>
</comment>
<organism evidence="6 7">
    <name type="scientific">Clohesyomyces aquaticus</name>
    <dbReference type="NCBI Taxonomy" id="1231657"/>
    <lineage>
        <taxon>Eukaryota</taxon>
        <taxon>Fungi</taxon>
        <taxon>Dikarya</taxon>
        <taxon>Ascomycota</taxon>
        <taxon>Pezizomycotina</taxon>
        <taxon>Dothideomycetes</taxon>
        <taxon>Pleosporomycetidae</taxon>
        <taxon>Pleosporales</taxon>
        <taxon>Lindgomycetaceae</taxon>
        <taxon>Clohesyomyces</taxon>
    </lineage>
</organism>
<feature type="compositionally biased region" description="Low complexity" evidence="4">
    <location>
        <begin position="682"/>
        <end position="696"/>
    </location>
</feature>
<feature type="domain" description="Bromo" evidence="5">
    <location>
        <begin position="878"/>
        <end position="983"/>
    </location>
</feature>
<feature type="region of interest" description="Disordered" evidence="4">
    <location>
        <begin position="304"/>
        <end position="805"/>
    </location>
</feature>
<feature type="coiled-coil region" evidence="3">
    <location>
        <begin position="272"/>
        <end position="299"/>
    </location>
</feature>
<proteinExistence type="predicted"/>
<reference evidence="6 7" key="1">
    <citation type="submission" date="2016-07" db="EMBL/GenBank/DDBJ databases">
        <title>Pervasive Adenine N6-methylation of Active Genes in Fungi.</title>
        <authorList>
            <consortium name="DOE Joint Genome Institute"/>
            <person name="Mondo S.J."/>
            <person name="Dannebaum R.O."/>
            <person name="Kuo R.C."/>
            <person name="Labutti K."/>
            <person name="Haridas S."/>
            <person name="Kuo A."/>
            <person name="Salamov A."/>
            <person name="Ahrendt S.R."/>
            <person name="Lipzen A."/>
            <person name="Sullivan W."/>
            <person name="Andreopoulos W.B."/>
            <person name="Clum A."/>
            <person name="Lindquist E."/>
            <person name="Daum C."/>
            <person name="Ramamoorthy G.K."/>
            <person name="Gryganskyi A."/>
            <person name="Culley D."/>
            <person name="Magnuson J.K."/>
            <person name="James T.Y."/>
            <person name="O'Malley M.A."/>
            <person name="Stajich J.E."/>
            <person name="Spatafora J.W."/>
            <person name="Visel A."/>
            <person name="Grigoriev I.V."/>
        </authorList>
    </citation>
    <scope>NUCLEOTIDE SEQUENCE [LARGE SCALE GENOMIC DNA]</scope>
    <source>
        <strain evidence="6 7">CBS 115471</strain>
    </source>
</reference>
<keyword evidence="3" id="KW-0175">Coiled coil</keyword>
<dbReference type="SUPFAM" id="SSF47370">
    <property type="entry name" value="Bromodomain"/>
    <property type="match status" value="1"/>
</dbReference>
<feature type="region of interest" description="Disordered" evidence="4">
    <location>
        <begin position="222"/>
        <end position="252"/>
    </location>
</feature>
<dbReference type="EMBL" id="MCFA01000184">
    <property type="protein sequence ID" value="ORY00393.1"/>
    <property type="molecule type" value="Genomic_DNA"/>
</dbReference>
<feature type="compositionally biased region" description="Polar residues" evidence="4">
    <location>
        <begin position="610"/>
        <end position="622"/>
    </location>
</feature>
<feature type="compositionally biased region" description="Polar residues" evidence="4">
    <location>
        <begin position="504"/>
        <end position="531"/>
    </location>
</feature>
<protein>
    <submittedName>
        <fullName evidence="6">Bromodomain-domain-containing protein</fullName>
    </submittedName>
</protein>
<dbReference type="PROSITE" id="PS50014">
    <property type="entry name" value="BROMODOMAIN_2"/>
    <property type="match status" value="1"/>
</dbReference>
<keyword evidence="1 2" id="KW-0103">Bromodomain</keyword>
<evidence type="ECO:0000256" key="3">
    <source>
        <dbReference type="SAM" id="Coils"/>
    </source>
</evidence>
<feature type="compositionally biased region" description="Basic and acidic residues" evidence="4">
    <location>
        <begin position="984"/>
        <end position="994"/>
    </location>
</feature>
<keyword evidence="7" id="KW-1185">Reference proteome</keyword>